<evidence type="ECO:0000313" key="3">
    <source>
        <dbReference type="Proteomes" id="UP000675881"/>
    </source>
</evidence>
<dbReference type="SUPFAM" id="SSF56300">
    <property type="entry name" value="Metallo-dependent phosphatases"/>
    <property type="match status" value="1"/>
</dbReference>
<keyword evidence="3" id="KW-1185">Reference proteome</keyword>
<evidence type="ECO:0000313" key="2">
    <source>
        <dbReference type="EMBL" id="CAF2887185.1"/>
    </source>
</evidence>
<dbReference type="GO" id="GO:0004722">
    <property type="term" value="F:protein serine/threonine phosphatase activity"/>
    <property type="evidence" value="ECO:0007669"/>
    <property type="project" value="UniProtKB-EC"/>
</dbReference>
<organism evidence="2 3">
    <name type="scientific">Lepeophtheirus salmonis</name>
    <name type="common">Salmon louse</name>
    <name type="synonym">Caligus salmonis</name>
    <dbReference type="NCBI Taxonomy" id="72036"/>
    <lineage>
        <taxon>Eukaryota</taxon>
        <taxon>Metazoa</taxon>
        <taxon>Ecdysozoa</taxon>
        <taxon>Arthropoda</taxon>
        <taxon>Crustacea</taxon>
        <taxon>Multicrustacea</taxon>
        <taxon>Hexanauplia</taxon>
        <taxon>Copepoda</taxon>
        <taxon>Siphonostomatoida</taxon>
        <taxon>Caligidae</taxon>
        <taxon>Lepeophtheirus</taxon>
    </lineage>
</organism>
<dbReference type="PANTHER" id="PTHR43143:SF1">
    <property type="entry name" value="SERINE_THREONINE-PROTEIN PHOSPHATASE CPPED1"/>
    <property type="match status" value="1"/>
</dbReference>
<protein>
    <submittedName>
        <fullName evidence="2">CPPED1</fullName>
        <ecNumber evidence="2">3.1.3.16</ecNumber>
    </submittedName>
</protein>
<feature type="domain" description="Calcineurin-like phosphoesterase" evidence="1">
    <location>
        <begin position="93"/>
        <end position="261"/>
    </location>
</feature>
<dbReference type="EC" id="3.1.3.16" evidence="2"/>
<dbReference type="PANTHER" id="PTHR43143">
    <property type="entry name" value="METALLOPHOSPHOESTERASE, CALCINEURIN SUPERFAMILY"/>
    <property type="match status" value="1"/>
</dbReference>
<dbReference type="AlphaFoldDB" id="A0A7R8CPJ9"/>
<keyword evidence="2" id="KW-0378">Hydrolase</keyword>
<proteinExistence type="predicted"/>
<reference evidence="2" key="1">
    <citation type="submission" date="2021-02" db="EMBL/GenBank/DDBJ databases">
        <authorList>
            <person name="Bekaert M."/>
        </authorList>
    </citation>
    <scope>NUCLEOTIDE SEQUENCE</scope>
    <source>
        <strain evidence="2">IoA-00</strain>
    </source>
</reference>
<dbReference type="Proteomes" id="UP000675881">
    <property type="component" value="Chromosome 3"/>
</dbReference>
<dbReference type="Pfam" id="PF00149">
    <property type="entry name" value="Metallophos"/>
    <property type="match status" value="1"/>
</dbReference>
<name>A0A7R8CPJ9_LEPSM</name>
<dbReference type="InterPro" id="IPR051918">
    <property type="entry name" value="STPP_CPPED1"/>
</dbReference>
<evidence type="ECO:0000259" key="1">
    <source>
        <dbReference type="Pfam" id="PF00149"/>
    </source>
</evidence>
<dbReference type="Gene3D" id="3.60.21.10">
    <property type="match status" value="1"/>
</dbReference>
<dbReference type="EMBL" id="HG994582">
    <property type="protein sequence ID" value="CAF2887185.1"/>
    <property type="molecule type" value="Genomic_DNA"/>
</dbReference>
<accession>A0A7R8CPJ9</accession>
<dbReference type="InterPro" id="IPR029052">
    <property type="entry name" value="Metallo-depent_PP-like"/>
</dbReference>
<sequence length="311" mass="35726">MSGCAEVYINMGLIKPKNRLIDHGTFYDTSEDSREDFFFIQAADTQLGMMSNWDTDTKSTKTDQYAKGLITWEKEIELCRKMVKVANAMSPLPEFIVICGDLLDAFPEKWPDVRNEQEKDFKAIFRESKVPVICVCGNHDVGDAPTTNSIQLYKKSFGDDFFSFWVKGIKFLVLNSQLFENIDSCKEEAEEHEKWLDDQLHYHSSNHKGKPLVVFQHIPWFINEPDEEKIYFNVSLPLRERMLEKFHSSGVSTIFCGHYHRNAGGFYKEMELVVTSAVGCQIGNDGHGFRNVHVSNSGKISHEYKTLDSYS</sequence>
<dbReference type="OrthoDB" id="45007at2759"/>
<dbReference type="InterPro" id="IPR004843">
    <property type="entry name" value="Calcineurin-like_PHP"/>
</dbReference>
<gene>
    <name evidence="2" type="ORF">LSAA_8056</name>
</gene>